<dbReference type="AlphaFoldDB" id="A0AAN4Z7P0"/>
<gene>
    <name evidence="2" type="ORF">PMAYCL1PPCAC_03703</name>
</gene>
<keyword evidence="1" id="KW-1133">Transmembrane helix</keyword>
<keyword evidence="1" id="KW-0812">Transmembrane</keyword>
<evidence type="ECO:0000313" key="3">
    <source>
        <dbReference type="Proteomes" id="UP001328107"/>
    </source>
</evidence>
<accession>A0AAN4Z7P0</accession>
<protein>
    <submittedName>
        <fullName evidence="2">Uncharacterized protein</fullName>
    </submittedName>
</protein>
<keyword evidence="3" id="KW-1185">Reference proteome</keyword>
<sequence length="102" mass="11163">IPLSMQATHLPEKPPALTIQIVSPQCSPVPSRACTACCQDERHSPLAKYSVACPTSPLPNSPYFFTGPSAYTDSSPINVFHFLLSLITFTLLCVCYILFFLV</sequence>
<feature type="transmembrane region" description="Helical" evidence="1">
    <location>
        <begin position="79"/>
        <end position="101"/>
    </location>
</feature>
<proteinExistence type="predicted"/>
<reference evidence="3" key="1">
    <citation type="submission" date="2022-10" db="EMBL/GenBank/DDBJ databases">
        <title>Genome assembly of Pristionchus species.</title>
        <authorList>
            <person name="Yoshida K."/>
            <person name="Sommer R.J."/>
        </authorList>
    </citation>
    <scope>NUCLEOTIDE SEQUENCE [LARGE SCALE GENOMIC DNA]</scope>
    <source>
        <strain evidence="3">RS5460</strain>
    </source>
</reference>
<dbReference type="EMBL" id="BTRK01000001">
    <property type="protein sequence ID" value="GMR33508.1"/>
    <property type="molecule type" value="Genomic_DNA"/>
</dbReference>
<comment type="caution">
    <text evidence="2">The sequence shown here is derived from an EMBL/GenBank/DDBJ whole genome shotgun (WGS) entry which is preliminary data.</text>
</comment>
<evidence type="ECO:0000313" key="2">
    <source>
        <dbReference type="EMBL" id="GMR33508.1"/>
    </source>
</evidence>
<name>A0AAN4Z7P0_9BILA</name>
<dbReference type="Proteomes" id="UP001328107">
    <property type="component" value="Unassembled WGS sequence"/>
</dbReference>
<evidence type="ECO:0000256" key="1">
    <source>
        <dbReference type="SAM" id="Phobius"/>
    </source>
</evidence>
<feature type="non-terminal residue" evidence="2">
    <location>
        <position position="1"/>
    </location>
</feature>
<organism evidence="2 3">
    <name type="scientific">Pristionchus mayeri</name>
    <dbReference type="NCBI Taxonomy" id="1317129"/>
    <lineage>
        <taxon>Eukaryota</taxon>
        <taxon>Metazoa</taxon>
        <taxon>Ecdysozoa</taxon>
        <taxon>Nematoda</taxon>
        <taxon>Chromadorea</taxon>
        <taxon>Rhabditida</taxon>
        <taxon>Rhabditina</taxon>
        <taxon>Diplogasteromorpha</taxon>
        <taxon>Diplogasteroidea</taxon>
        <taxon>Neodiplogasteridae</taxon>
        <taxon>Pristionchus</taxon>
    </lineage>
</organism>
<keyword evidence="1" id="KW-0472">Membrane</keyword>